<keyword evidence="1" id="KW-0472">Membrane</keyword>
<protein>
    <submittedName>
        <fullName evidence="2">DUF1295 domain-containing protein</fullName>
    </submittedName>
</protein>
<feature type="transmembrane region" description="Helical" evidence="1">
    <location>
        <begin position="121"/>
        <end position="141"/>
    </location>
</feature>
<feature type="transmembrane region" description="Helical" evidence="1">
    <location>
        <begin position="194"/>
        <end position="213"/>
    </location>
</feature>
<feature type="transmembrane region" description="Helical" evidence="1">
    <location>
        <begin position="147"/>
        <end position="173"/>
    </location>
</feature>
<accession>A0A7J3I913</accession>
<feature type="transmembrane region" description="Helical" evidence="1">
    <location>
        <begin position="291"/>
        <end position="313"/>
    </location>
</feature>
<gene>
    <name evidence="2" type="ORF">ENT87_06315</name>
    <name evidence="3" type="ORF">ENU30_02750</name>
</gene>
<evidence type="ECO:0000256" key="1">
    <source>
        <dbReference type="SAM" id="Phobius"/>
    </source>
</evidence>
<feature type="transmembrane region" description="Helical" evidence="1">
    <location>
        <begin position="92"/>
        <end position="114"/>
    </location>
</feature>
<comment type="caution">
    <text evidence="2">The sequence shown here is derived from an EMBL/GenBank/DDBJ whole genome shotgun (WGS) entry which is preliminary data.</text>
</comment>
<dbReference type="Pfam" id="PF06966">
    <property type="entry name" value="DUF1295"/>
    <property type="match status" value="1"/>
</dbReference>
<keyword evidence="1" id="KW-0812">Transmembrane</keyword>
<feature type="transmembrane region" description="Helical" evidence="1">
    <location>
        <begin position="62"/>
        <end position="80"/>
    </location>
</feature>
<dbReference type="AlphaFoldDB" id="A0A7J3I913"/>
<feature type="transmembrane region" description="Helical" evidence="1">
    <location>
        <begin position="225"/>
        <end position="242"/>
    </location>
</feature>
<keyword evidence="1" id="KW-1133">Transmembrane helix</keyword>
<dbReference type="EMBL" id="DTAI01000187">
    <property type="protein sequence ID" value="HGN37142.1"/>
    <property type="molecule type" value="Genomic_DNA"/>
</dbReference>
<sequence>MDRTRWVELVLACTLSIIFTISLFYLTFEIPRFLDEILRQYFPDVFYDIEAREGILGMLRPVGYSAMAITIALVALGFAIRRGSMAFLGSLALYIPTFGYFAFAMFFLAGLGVLRVLWLPILDLSPSILTLGCIAYVPLLPLLSTPYIYVVGMAITFAGLLVFSLGVATWLYGRFRGCEIVDFWMYRYSRHPQYLGYILWSYGLLVFISFKSYVRGAFTTPPSTIWLISTMIVVGIALLEELEMARKLGEKYEEYRRRTPFMIPLPKPLYRIVAWPMRKIVREYPTNAKDVLAIVALYTAILIALSYAILLAITEF</sequence>
<dbReference type="InterPro" id="IPR010721">
    <property type="entry name" value="UstE-like"/>
</dbReference>
<name>A0A7J3I913_9CREN</name>
<proteinExistence type="predicted"/>
<dbReference type="EMBL" id="DTBZ01000064">
    <property type="protein sequence ID" value="HGQ17890.1"/>
    <property type="molecule type" value="Genomic_DNA"/>
</dbReference>
<evidence type="ECO:0000313" key="3">
    <source>
        <dbReference type="EMBL" id="HGQ17890.1"/>
    </source>
</evidence>
<dbReference type="Gene3D" id="1.20.120.1630">
    <property type="match status" value="1"/>
</dbReference>
<organism evidence="2">
    <name type="scientific">Ignisphaera aggregans</name>
    <dbReference type="NCBI Taxonomy" id="334771"/>
    <lineage>
        <taxon>Archaea</taxon>
        <taxon>Thermoproteota</taxon>
        <taxon>Thermoprotei</taxon>
        <taxon>Desulfurococcales</taxon>
        <taxon>Desulfurococcaceae</taxon>
        <taxon>Ignisphaera</taxon>
    </lineage>
</organism>
<evidence type="ECO:0000313" key="2">
    <source>
        <dbReference type="EMBL" id="HGN37142.1"/>
    </source>
</evidence>
<feature type="transmembrane region" description="Helical" evidence="1">
    <location>
        <begin position="6"/>
        <end position="28"/>
    </location>
</feature>
<reference evidence="2" key="1">
    <citation type="journal article" date="2020" name="mSystems">
        <title>Genome- and Community-Level Interaction Insights into Carbon Utilization and Element Cycling Functions of Hydrothermarchaeota in Hydrothermal Sediment.</title>
        <authorList>
            <person name="Zhou Z."/>
            <person name="Liu Y."/>
            <person name="Xu W."/>
            <person name="Pan J."/>
            <person name="Luo Z.H."/>
            <person name="Li M."/>
        </authorList>
    </citation>
    <scope>NUCLEOTIDE SEQUENCE [LARGE SCALE GENOMIC DNA]</scope>
    <source>
        <strain evidence="2">SpSt-618</strain>
        <strain evidence="3">SpSt-657</strain>
    </source>
</reference>